<feature type="compositionally biased region" description="Pro residues" evidence="1">
    <location>
        <begin position="82"/>
        <end position="93"/>
    </location>
</feature>
<accession>A0A2Z3H7D7</accession>
<feature type="region of interest" description="Disordered" evidence="1">
    <location>
        <begin position="75"/>
        <end position="130"/>
    </location>
</feature>
<dbReference type="Proteomes" id="UP000245802">
    <property type="component" value="Chromosome"/>
</dbReference>
<protein>
    <submittedName>
        <fullName evidence="2">Uncharacterized protein</fullName>
    </submittedName>
</protein>
<sequence length="158" mass="17351">MQRRAQLPNPALHLTPPSDSGRIAHPEMAVQVSLLFGTKGTRRCSWRSSLSLRRRVCRCRCRPTQTCRAYWWRGSAERRSRPPCPLIPTPSPPSLGWDSSATSSYRRRVSPPAASGSGRRAGRTLPYGPRPGTTAGCCSACTWARPPTTPAAGKRTPR</sequence>
<keyword evidence="3" id="KW-1185">Reference proteome</keyword>
<dbReference type="KEGG" id="gog:C1280_11590"/>
<proteinExistence type="predicted"/>
<dbReference type="AlphaFoldDB" id="A0A2Z3H7D7"/>
<evidence type="ECO:0000256" key="1">
    <source>
        <dbReference type="SAM" id="MobiDB-lite"/>
    </source>
</evidence>
<feature type="region of interest" description="Disordered" evidence="1">
    <location>
        <begin position="1"/>
        <end position="22"/>
    </location>
</feature>
<gene>
    <name evidence="2" type="ORF">C1280_11590</name>
</gene>
<name>A0A2Z3H7D7_9BACT</name>
<organism evidence="2 3">
    <name type="scientific">Gemmata obscuriglobus</name>
    <dbReference type="NCBI Taxonomy" id="114"/>
    <lineage>
        <taxon>Bacteria</taxon>
        <taxon>Pseudomonadati</taxon>
        <taxon>Planctomycetota</taxon>
        <taxon>Planctomycetia</taxon>
        <taxon>Gemmatales</taxon>
        <taxon>Gemmataceae</taxon>
        <taxon>Gemmata</taxon>
    </lineage>
</organism>
<evidence type="ECO:0000313" key="3">
    <source>
        <dbReference type="Proteomes" id="UP000245802"/>
    </source>
</evidence>
<reference evidence="2 3" key="1">
    <citation type="submission" date="2018-01" db="EMBL/GenBank/DDBJ databases">
        <title>G. obscuriglobus.</title>
        <authorList>
            <person name="Franke J."/>
            <person name="Blomberg W."/>
            <person name="Selmecki A."/>
        </authorList>
    </citation>
    <scope>NUCLEOTIDE SEQUENCE [LARGE SCALE GENOMIC DNA]</scope>
    <source>
        <strain evidence="2 3">DSM 5831</strain>
    </source>
</reference>
<evidence type="ECO:0000313" key="2">
    <source>
        <dbReference type="EMBL" id="AWM37584.1"/>
    </source>
</evidence>
<dbReference type="EMBL" id="CP025958">
    <property type="protein sequence ID" value="AWM37584.1"/>
    <property type="molecule type" value="Genomic_DNA"/>
</dbReference>